<dbReference type="EMBL" id="UINC01099898">
    <property type="protein sequence ID" value="SVC59520.1"/>
    <property type="molecule type" value="Genomic_DNA"/>
</dbReference>
<evidence type="ECO:0000313" key="1">
    <source>
        <dbReference type="EMBL" id="SVC59520.1"/>
    </source>
</evidence>
<dbReference type="AlphaFoldDB" id="A0A382NFP5"/>
<feature type="non-terminal residue" evidence="1">
    <location>
        <position position="1"/>
    </location>
</feature>
<feature type="non-terminal residue" evidence="1">
    <location>
        <position position="37"/>
    </location>
</feature>
<proteinExistence type="predicted"/>
<name>A0A382NFP5_9ZZZZ</name>
<protein>
    <submittedName>
        <fullName evidence="1">Uncharacterized protein</fullName>
    </submittedName>
</protein>
<sequence length="37" mass="4274">VISHLKLLVQVILLRVRWIEAEVGTHLLESVAYRDFG</sequence>
<organism evidence="1">
    <name type="scientific">marine metagenome</name>
    <dbReference type="NCBI Taxonomy" id="408172"/>
    <lineage>
        <taxon>unclassified sequences</taxon>
        <taxon>metagenomes</taxon>
        <taxon>ecological metagenomes</taxon>
    </lineage>
</organism>
<gene>
    <name evidence="1" type="ORF">METZ01_LOCUS312374</name>
</gene>
<reference evidence="1" key="1">
    <citation type="submission" date="2018-05" db="EMBL/GenBank/DDBJ databases">
        <authorList>
            <person name="Lanie J.A."/>
            <person name="Ng W.-L."/>
            <person name="Kazmierczak K.M."/>
            <person name="Andrzejewski T.M."/>
            <person name="Davidsen T.M."/>
            <person name="Wayne K.J."/>
            <person name="Tettelin H."/>
            <person name="Glass J.I."/>
            <person name="Rusch D."/>
            <person name="Podicherti R."/>
            <person name="Tsui H.-C.T."/>
            <person name="Winkler M.E."/>
        </authorList>
    </citation>
    <scope>NUCLEOTIDE SEQUENCE</scope>
</reference>
<accession>A0A382NFP5</accession>